<feature type="binding site" evidence="10">
    <location>
        <position position="242"/>
    </location>
    <ligand>
        <name>S-adenosyl-L-methionine</name>
        <dbReference type="ChEBI" id="CHEBI:59789"/>
    </ligand>
</feature>
<dbReference type="GO" id="GO:0000049">
    <property type="term" value="F:tRNA binding"/>
    <property type="evidence" value="ECO:0007669"/>
    <property type="project" value="UniProtKB-KW"/>
</dbReference>
<dbReference type="PANTHER" id="PTHR22808">
    <property type="entry name" value="NCL1 YEAST -RELATED NOL1/NOP2/FMU SUN DOMAIN-CONTAINING"/>
    <property type="match status" value="1"/>
</dbReference>
<dbReference type="InterPro" id="IPR029063">
    <property type="entry name" value="SAM-dependent_MTases_sf"/>
</dbReference>
<feature type="compositionally biased region" description="Basic and acidic residues" evidence="11">
    <location>
        <begin position="819"/>
        <end position="828"/>
    </location>
</feature>
<evidence type="ECO:0000313" key="14">
    <source>
        <dbReference type="Proteomes" id="UP000285405"/>
    </source>
</evidence>
<dbReference type="Pfam" id="PF01189">
    <property type="entry name" value="Methyltr_RsmB-F"/>
    <property type="match status" value="1"/>
</dbReference>
<evidence type="ECO:0000256" key="7">
    <source>
        <dbReference type="ARBA" id="ARBA00022694"/>
    </source>
</evidence>
<accession>A0A420IA60</accession>
<dbReference type="AlphaFoldDB" id="A0A420IA60"/>
<dbReference type="InterPro" id="IPR001678">
    <property type="entry name" value="MeTrfase_RsmB-F_NOP2_dom"/>
</dbReference>
<dbReference type="InterPro" id="IPR018314">
    <property type="entry name" value="RsmB/NOL1/NOP2-like_CS"/>
</dbReference>
<evidence type="ECO:0000256" key="5">
    <source>
        <dbReference type="ARBA" id="ARBA00022679"/>
    </source>
</evidence>
<keyword evidence="7" id="KW-0819">tRNA processing</keyword>
<dbReference type="InterPro" id="IPR049560">
    <property type="entry name" value="MeTrfase_RsmB-F_NOP2_cat"/>
</dbReference>
<name>A0A420IA60_9PEZI</name>
<dbReference type="GO" id="GO:0005634">
    <property type="term" value="C:nucleus"/>
    <property type="evidence" value="ECO:0007669"/>
    <property type="project" value="UniProtKB-SubCell"/>
</dbReference>
<organism evidence="13 14">
    <name type="scientific">Golovinomyces cichoracearum</name>
    <dbReference type="NCBI Taxonomy" id="62708"/>
    <lineage>
        <taxon>Eukaryota</taxon>
        <taxon>Fungi</taxon>
        <taxon>Dikarya</taxon>
        <taxon>Ascomycota</taxon>
        <taxon>Pezizomycotina</taxon>
        <taxon>Leotiomycetes</taxon>
        <taxon>Erysiphales</taxon>
        <taxon>Erysiphaceae</taxon>
        <taxon>Golovinomyces</taxon>
    </lineage>
</organism>
<keyword evidence="3" id="KW-0820">tRNA-binding</keyword>
<dbReference type="PRINTS" id="PR02011">
    <property type="entry name" value="RCMTNCL1"/>
</dbReference>
<dbReference type="GO" id="GO:0016428">
    <property type="term" value="F:tRNA (cytidine-5-)-methyltransferase activity"/>
    <property type="evidence" value="ECO:0007669"/>
    <property type="project" value="InterPro"/>
</dbReference>
<evidence type="ECO:0000256" key="11">
    <source>
        <dbReference type="SAM" id="MobiDB-lite"/>
    </source>
</evidence>
<feature type="region of interest" description="Disordered" evidence="11">
    <location>
        <begin position="476"/>
        <end position="503"/>
    </location>
</feature>
<dbReference type="InterPro" id="IPR023270">
    <property type="entry name" value="RCMT_NCL1"/>
</dbReference>
<sequence length="849" mass="95492">MSRTKACARRGRGGKRSGKFRGEDNRVSFDKVPKSNEKLERYYNQILGLSEEEKPKFWDALKRELPNSFRFAGSKSHALAVQKLLKERYIPQISEISNEDGSSVKPPEPVLWYPDELAWWMTTSKSTVRRLPPFAAFQKYLVSETSVGNISRQEVVSMIPPLVMDVKPGMTVLDMCAAPGSKAAQLLEMIHVGEEARMRNSLRDLALEGREISPHIDDGAQVSLETDDGDFGRAMGLLIANDSDYKRSHLLIHQLKRLSSPNLIVTNHDATMYPSIKLPPSPTNPSKNLYLKFDRILADVPCSGDGTTRKNVNLWKDWNPSSAIGLHSTQVRILVRALQMLKVGGRVVYSTCSMNPVENEAVISSAIIRSGGVSKVKLLPCDDELPLLKRRNGLHSWSVMDKTGKIWSSWSEVKDSREKNENLLETDKLIPGMFPPTLDSSEPQIPLHHCMRIYAHLQDTGGFFIAILEKLSEFRTKPESEATTKKQSPIAGESPDAVAPLSDGEQKADQNFSATNIIQQEIFTYERGSKRPAHLANVENEDGLPEKKQKLTDPTEIVIAQESKEQHVQPSAQPVLQNQPNICHEEQTQSRPFRNKHGVIEEPFKYIDKAHPEILSIESFYKLSPLFPRDRFMVRNSMGEPAKTIYYTTSLIRDILTENEGRGIKFVHGGVKMFMKQDVQGPDVCKWRIQSEGMPILEGYVGKERVVHLTKKETLRKLLIEMFPKISDDSWNELGEIGEQVRDIGMGCLVLRINPSSEEDGITERMVLPLWRSAASINLMLAKEDRTAMLLRMFNDTTPLINHSDEARAAALKGSSKVNSDESTKEDQLSQNLDNEEKEAGCELIVDGI</sequence>
<keyword evidence="6 10" id="KW-0949">S-adenosyl-L-methionine</keyword>
<evidence type="ECO:0000256" key="10">
    <source>
        <dbReference type="PROSITE-ProRule" id="PRU01023"/>
    </source>
</evidence>
<feature type="binding site" evidence="10">
    <location>
        <begin position="176"/>
        <end position="182"/>
    </location>
    <ligand>
        <name>S-adenosyl-L-methionine</name>
        <dbReference type="ChEBI" id="CHEBI:59789"/>
    </ligand>
</feature>
<feature type="region of interest" description="Disordered" evidence="11">
    <location>
        <begin position="812"/>
        <end position="837"/>
    </location>
</feature>
<evidence type="ECO:0000256" key="9">
    <source>
        <dbReference type="ARBA" id="ARBA00023242"/>
    </source>
</evidence>
<dbReference type="InterPro" id="IPR057285">
    <property type="entry name" value="Pre-PUA_NSUN2"/>
</dbReference>
<dbReference type="InterPro" id="IPR057286">
    <property type="entry name" value="PUA_NSUN2"/>
</dbReference>
<dbReference type="Gene3D" id="3.40.50.150">
    <property type="entry name" value="Vaccinia Virus protein VP39"/>
    <property type="match status" value="1"/>
</dbReference>
<protein>
    <submittedName>
        <fullName evidence="13">Multisite-specific tRNA:-methyltransferase trm4a</fullName>
    </submittedName>
</protein>
<feature type="compositionally biased region" description="Basic residues" evidence="11">
    <location>
        <begin position="1"/>
        <end position="19"/>
    </location>
</feature>
<dbReference type="PRINTS" id="PR02008">
    <property type="entry name" value="RCMTFAMILY"/>
</dbReference>
<dbReference type="PROSITE" id="PS51686">
    <property type="entry name" value="SAM_MT_RSMB_NOP"/>
    <property type="match status" value="1"/>
</dbReference>
<reference evidence="13 14" key="1">
    <citation type="journal article" date="2018" name="BMC Genomics">
        <title>Comparative genome analyses reveal sequence features reflecting distinct modes of host-adaptation between dicot and monocot powdery mildew.</title>
        <authorList>
            <person name="Wu Y."/>
            <person name="Ma X."/>
            <person name="Pan Z."/>
            <person name="Kale S.D."/>
            <person name="Song Y."/>
            <person name="King H."/>
            <person name="Zhang Q."/>
            <person name="Presley C."/>
            <person name="Deng X."/>
            <person name="Wei C.I."/>
            <person name="Xiao S."/>
        </authorList>
    </citation>
    <scope>NUCLEOTIDE SEQUENCE [LARGE SCALE GENOMIC DNA]</scope>
    <source>
        <strain evidence="13">UCSC1</strain>
    </source>
</reference>
<evidence type="ECO:0000313" key="13">
    <source>
        <dbReference type="EMBL" id="RKF71439.1"/>
    </source>
</evidence>
<evidence type="ECO:0000259" key="12">
    <source>
        <dbReference type="PROSITE" id="PS51686"/>
    </source>
</evidence>
<dbReference type="GO" id="GO:0005737">
    <property type="term" value="C:cytoplasm"/>
    <property type="evidence" value="ECO:0007669"/>
    <property type="project" value="TreeGrafter"/>
</dbReference>
<dbReference type="OrthoDB" id="6093671at2759"/>
<dbReference type="GO" id="GO:0030488">
    <property type="term" value="P:tRNA methylation"/>
    <property type="evidence" value="ECO:0007669"/>
    <property type="project" value="TreeGrafter"/>
</dbReference>
<keyword evidence="4 10" id="KW-0489">Methyltransferase</keyword>
<keyword evidence="5 10" id="KW-0808">Transferase</keyword>
<feature type="region of interest" description="Disordered" evidence="11">
    <location>
        <begin position="1"/>
        <end position="27"/>
    </location>
</feature>
<feature type="binding site" evidence="10">
    <location>
        <position position="269"/>
    </location>
    <ligand>
        <name>S-adenosyl-L-methionine</name>
        <dbReference type="ChEBI" id="CHEBI:59789"/>
    </ligand>
</feature>
<feature type="active site" description="Nucleophile" evidence="10">
    <location>
        <position position="352"/>
    </location>
</feature>
<evidence type="ECO:0000256" key="6">
    <source>
        <dbReference type="ARBA" id="ARBA00022691"/>
    </source>
</evidence>
<evidence type="ECO:0000256" key="4">
    <source>
        <dbReference type="ARBA" id="ARBA00022603"/>
    </source>
</evidence>
<dbReference type="PANTHER" id="PTHR22808:SF1">
    <property type="entry name" value="RNA CYTOSINE-C(5)-METHYLTRANSFERASE NSUN2-RELATED"/>
    <property type="match status" value="1"/>
</dbReference>
<dbReference type="Pfam" id="PF25378">
    <property type="entry name" value="PUA_NSUN2"/>
    <property type="match status" value="1"/>
</dbReference>
<dbReference type="Proteomes" id="UP000285405">
    <property type="component" value="Unassembled WGS sequence"/>
</dbReference>
<evidence type="ECO:0000256" key="1">
    <source>
        <dbReference type="ARBA" id="ARBA00004123"/>
    </source>
</evidence>
<comment type="caution">
    <text evidence="13">The sequence shown here is derived from an EMBL/GenBank/DDBJ whole genome shotgun (WGS) entry which is preliminary data.</text>
</comment>
<comment type="similarity">
    <text evidence="2 10">Belongs to the class I-like SAM-binding methyltransferase superfamily. RsmB/NOP family.</text>
</comment>
<dbReference type="SUPFAM" id="SSF53335">
    <property type="entry name" value="S-adenosyl-L-methionine-dependent methyltransferases"/>
    <property type="match status" value="1"/>
</dbReference>
<dbReference type="Pfam" id="PF25376">
    <property type="entry name" value="Pre-PUA_NSUN2"/>
    <property type="match status" value="1"/>
</dbReference>
<keyword evidence="9" id="KW-0539">Nucleus</keyword>
<evidence type="ECO:0000256" key="2">
    <source>
        <dbReference type="ARBA" id="ARBA00007494"/>
    </source>
</evidence>
<gene>
    <name evidence="13" type="ORF">GcC1_100003</name>
</gene>
<keyword evidence="8 10" id="KW-0694">RNA-binding</keyword>
<proteinExistence type="inferred from homology"/>
<comment type="subcellular location">
    <subcellularLocation>
        <location evidence="1">Nucleus</location>
    </subcellularLocation>
</comment>
<evidence type="ECO:0000256" key="8">
    <source>
        <dbReference type="ARBA" id="ARBA00022884"/>
    </source>
</evidence>
<dbReference type="InterPro" id="IPR023267">
    <property type="entry name" value="RCMT"/>
</dbReference>
<feature type="domain" description="SAM-dependent MTase RsmB/NOP-type" evidence="12">
    <location>
        <begin position="57"/>
        <end position="471"/>
    </location>
</feature>
<evidence type="ECO:0000256" key="3">
    <source>
        <dbReference type="ARBA" id="ARBA00022555"/>
    </source>
</evidence>
<dbReference type="PROSITE" id="PS01153">
    <property type="entry name" value="NOL1_NOP2_SUN"/>
    <property type="match status" value="1"/>
</dbReference>
<feature type="binding site" evidence="10">
    <location>
        <position position="299"/>
    </location>
    <ligand>
        <name>S-adenosyl-L-methionine</name>
        <dbReference type="ChEBI" id="CHEBI:59789"/>
    </ligand>
</feature>
<dbReference type="EMBL" id="MCBR01010013">
    <property type="protein sequence ID" value="RKF71439.1"/>
    <property type="molecule type" value="Genomic_DNA"/>
</dbReference>